<dbReference type="EMBL" id="MPJC01000019">
    <property type="protein sequence ID" value="OKA18262.1"/>
    <property type="molecule type" value="Genomic_DNA"/>
</dbReference>
<evidence type="ECO:0000313" key="2">
    <source>
        <dbReference type="EMBL" id="OKA18262.1"/>
    </source>
</evidence>
<feature type="transmembrane region" description="Helical" evidence="1">
    <location>
        <begin position="141"/>
        <end position="163"/>
    </location>
</feature>
<proteinExistence type="predicted"/>
<organism evidence="3 4">
    <name type="scientific">Pseudomonas versuta</name>
    <dbReference type="NCBI Taxonomy" id="1788301"/>
    <lineage>
        <taxon>Bacteria</taxon>
        <taxon>Pseudomonadati</taxon>
        <taxon>Pseudomonadota</taxon>
        <taxon>Gammaproteobacteria</taxon>
        <taxon>Pseudomonadales</taxon>
        <taxon>Pseudomonadaceae</taxon>
        <taxon>Pseudomonas</taxon>
    </lineage>
</organism>
<reference evidence="3 4" key="1">
    <citation type="submission" date="2016-11" db="EMBL/GenBank/DDBJ databases">
        <title>Draft genome of Pseudomonas versuta A4R1.12.</title>
        <authorList>
            <person name="See-Too W.-S."/>
        </authorList>
    </citation>
    <scope>NUCLEOTIDE SEQUENCE [LARGE SCALE GENOMIC DNA]</scope>
    <source>
        <strain evidence="3 4">A4R1.12</strain>
    </source>
</reference>
<evidence type="ECO:0000313" key="4">
    <source>
        <dbReference type="Proteomes" id="UP000185990"/>
    </source>
</evidence>
<dbReference type="InterPro" id="IPR021306">
    <property type="entry name" value="DUF2878"/>
</dbReference>
<accession>A0A1Q4KCS4</accession>
<keyword evidence="1" id="KW-1133">Transmembrane helix</keyword>
<reference evidence="2 5" key="2">
    <citation type="submission" date="2016-11" db="EMBL/GenBank/DDBJ databases">
        <title>Draft genome of Pseudomonas versuta A4R1.5.</title>
        <authorList>
            <person name="See-Too W.-S."/>
        </authorList>
    </citation>
    <scope>NUCLEOTIDE SEQUENCE [LARGE SCALE GENOMIC DNA]</scope>
    <source>
        <strain evidence="2 5">A4R1.5</strain>
    </source>
</reference>
<name>A0A0M4RJ10_9PSED</name>
<sequence>MPSPALKRQLANAVLFQLGWFACVLGGNSLWLLVAASALLANGLWISRSWAQARLIIYVCLLGTLVDSLLLNAGVFEFRQEGILIPFWLVLLWALLATTLNHCLAWTARPLWRAMLLGAVGGPMSYYAGQRLGAVQFGFGLWPTLVLLAVIWAGLFPALQWLAGKQTPPQQERACL</sequence>
<dbReference type="KEGG" id="ppsy:AOC04_16320"/>
<dbReference type="PROSITE" id="PS51257">
    <property type="entry name" value="PROKAR_LIPOPROTEIN"/>
    <property type="match status" value="1"/>
</dbReference>
<gene>
    <name evidence="2" type="ORF">BOH73_19805</name>
    <name evidence="3" type="ORF">BOH74_09915</name>
</gene>
<dbReference type="Proteomes" id="UP000185990">
    <property type="component" value="Unassembled WGS sequence"/>
</dbReference>
<dbReference type="RefSeq" id="WP_060695167.1">
    <property type="nucleotide sequence ID" value="NZ_CP012676.1"/>
</dbReference>
<evidence type="ECO:0000313" key="3">
    <source>
        <dbReference type="EMBL" id="OKA23610.1"/>
    </source>
</evidence>
<feature type="transmembrane region" description="Helical" evidence="1">
    <location>
        <begin position="82"/>
        <end position="104"/>
    </location>
</feature>
<dbReference type="AlphaFoldDB" id="A0A0M4RJ10"/>
<dbReference type="Proteomes" id="UP000186677">
    <property type="component" value="Unassembled WGS sequence"/>
</dbReference>
<feature type="transmembrane region" description="Helical" evidence="1">
    <location>
        <begin position="55"/>
        <end position="76"/>
    </location>
</feature>
<evidence type="ECO:0000256" key="1">
    <source>
        <dbReference type="SAM" id="Phobius"/>
    </source>
</evidence>
<dbReference type="Pfam" id="PF11086">
    <property type="entry name" value="DUF2878"/>
    <property type="match status" value="1"/>
</dbReference>
<keyword evidence="1" id="KW-0472">Membrane</keyword>
<accession>A0A0M4RJ10</accession>
<evidence type="ECO:0008006" key="6">
    <source>
        <dbReference type="Google" id="ProtNLM"/>
    </source>
</evidence>
<keyword evidence="1" id="KW-0812">Transmembrane</keyword>
<keyword evidence="5" id="KW-1185">Reference proteome</keyword>
<evidence type="ECO:0000313" key="5">
    <source>
        <dbReference type="Proteomes" id="UP000186677"/>
    </source>
</evidence>
<comment type="caution">
    <text evidence="3">The sequence shown here is derived from an EMBL/GenBank/DDBJ whole genome shotgun (WGS) entry which is preliminary data.</text>
</comment>
<dbReference type="OrthoDB" id="21939at2"/>
<dbReference type="EMBL" id="MPJD01000018">
    <property type="protein sequence ID" value="OKA23610.1"/>
    <property type="molecule type" value="Genomic_DNA"/>
</dbReference>
<feature type="transmembrane region" description="Helical" evidence="1">
    <location>
        <begin position="18"/>
        <end position="43"/>
    </location>
</feature>
<protein>
    <recommendedName>
        <fullName evidence="6">DUF2878 domain-containing protein</fullName>
    </recommendedName>
</protein>